<feature type="compositionally biased region" description="Basic and acidic residues" evidence="3">
    <location>
        <begin position="381"/>
        <end position="405"/>
    </location>
</feature>
<dbReference type="SUPFAM" id="SSF75471">
    <property type="entry name" value="YhbY-like"/>
    <property type="match status" value="1"/>
</dbReference>
<dbReference type="EMBL" id="BQNB010014676">
    <property type="protein sequence ID" value="GJT31086.1"/>
    <property type="molecule type" value="Genomic_DNA"/>
</dbReference>
<dbReference type="InterPro" id="IPR001890">
    <property type="entry name" value="RNA-binding_CRM"/>
</dbReference>
<evidence type="ECO:0000256" key="1">
    <source>
        <dbReference type="ARBA" id="ARBA00022884"/>
    </source>
</evidence>
<protein>
    <submittedName>
        <fullName evidence="5">Uncharacterized CRM domain-containing protein, chloroplastic</fullName>
    </submittedName>
</protein>
<keyword evidence="1 2" id="KW-0694">RNA-binding</keyword>
<keyword evidence="6" id="KW-1185">Reference proteome</keyword>
<dbReference type="InterPro" id="IPR035920">
    <property type="entry name" value="YhbY-like_sf"/>
</dbReference>
<dbReference type="PROSITE" id="PS51295">
    <property type="entry name" value="CRM"/>
    <property type="match status" value="1"/>
</dbReference>
<feature type="compositionally biased region" description="Basic and acidic residues" evidence="3">
    <location>
        <begin position="344"/>
        <end position="357"/>
    </location>
</feature>
<evidence type="ECO:0000313" key="5">
    <source>
        <dbReference type="EMBL" id="GJT31086.1"/>
    </source>
</evidence>
<dbReference type="SMART" id="SM01103">
    <property type="entry name" value="CRS1_YhbY"/>
    <property type="match status" value="1"/>
</dbReference>
<feature type="domain" description="CRM" evidence="4">
    <location>
        <begin position="165"/>
        <end position="262"/>
    </location>
</feature>
<accession>A0ABQ5CVJ6</accession>
<sequence>MFATKHLQKRCLQTLTQHFITKDVNLLRHATTPTQSTFVIRGDGVLDSNGFDGSRFYSTSKGRSMRSKVEMRMKKESGKTLREIRRAKKIQKKLMTDEERLIYNLKRDTVHTSLSLFDAILVLTSAGVEKSGIAPAEAKKKVALLLQKLKKYELPELPPPRHDPELLTPEQVQALKKIGFRNRNYVPVGVRGVFGGVVQNMHMHWKFHETVQVCCDNFPKEKIKEMATMLARLSGVTDEEELDKFIAEIEDAADKEWEAEEAAEQEEVNKIRYLYKEDYDGRYTKPGMGRMAPQRISNSENDEVDEDDEDHENDSDEAPYRYDAPRVERWKGGKNGRSGNGGRFNERDDSRFMREPVQEESDAEDILNDLENVMFESDEEKESRPSSKATNHETESKVKTSKNLDEDWDSD</sequence>
<evidence type="ECO:0000256" key="3">
    <source>
        <dbReference type="SAM" id="MobiDB-lite"/>
    </source>
</evidence>
<dbReference type="Proteomes" id="UP001151760">
    <property type="component" value="Unassembled WGS sequence"/>
</dbReference>
<evidence type="ECO:0000259" key="4">
    <source>
        <dbReference type="PROSITE" id="PS51295"/>
    </source>
</evidence>
<evidence type="ECO:0000256" key="2">
    <source>
        <dbReference type="PROSITE-ProRule" id="PRU00626"/>
    </source>
</evidence>
<gene>
    <name evidence="5" type="ORF">Tco_0911361</name>
</gene>
<feature type="compositionally biased region" description="Basic and acidic residues" evidence="3">
    <location>
        <begin position="318"/>
        <end position="331"/>
    </location>
</feature>
<comment type="caution">
    <text evidence="5">The sequence shown here is derived from an EMBL/GenBank/DDBJ whole genome shotgun (WGS) entry which is preliminary data.</text>
</comment>
<dbReference type="Pfam" id="PF01985">
    <property type="entry name" value="CRS1_YhbY"/>
    <property type="match status" value="1"/>
</dbReference>
<feature type="region of interest" description="Disordered" evidence="3">
    <location>
        <begin position="284"/>
        <end position="411"/>
    </location>
</feature>
<evidence type="ECO:0000313" key="6">
    <source>
        <dbReference type="Proteomes" id="UP001151760"/>
    </source>
</evidence>
<feature type="compositionally biased region" description="Gly residues" evidence="3">
    <location>
        <begin position="333"/>
        <end position="342"/>
    </location>
</feature>
<dbReference type="PANTHER" id="PTHR31426:SF4">
    <property type="entry name" value="CRM-DOMAIN CONTAINING FACTOR CFM9, MITOCHONDRIAL"/>
    <property type="match status" value="1"/>
</dbReference>
<reference evidence="5" key="1">
    <citation type="journal article" date="2022" name="Int. J. Mol. Sci.">
        <title>Draft Genome of Tanacetum Coccineum: Genomic Comparison of Closely Related Tanacetum-Family Plants.</title>
        <authorList>
            <person name="Yamashiro T."/>
            <person name="Shiraishi A."/>
            <person name="Nakayama K."/>
            <person name="Satake H."/>
        </authorList>
    </citation>
    <scope>NUCLEOTIDE SEQUENCE</scope>
</reference>
<proteinExistence type="predicted"/>
<organism evidence="5 6">
    <name type="scientific">Tanacetum coccineum</name>
    <dbReference type="NCBI Taxonomy" id="301880"/>
    <lineage>
        <taxon>Eukaryota</taxon>
        <taxon>Viridiplantae</taxon>
        <taxon>Streptophyta</taxon>
        <taxon>Embryophyta</taxon>
        <taxon>Tracheophyta</taxon>
        <taxon>Spermatophyta</taxon>
        <taxon>Magnoliopsida</taxon>
        <taxon>eudicotyledons</taxon>
        <taxon>Gunneridae</taxon>
        <taxon>Pentapetalae</taxon>
        <taxon>asterids</taxon>
        <taxon>campanulids</taxon>
        <taxon>Asterales</taxon>
        <taxon>Asteraceae</taxon>
        <taxon>Asteroideae</taxon>
        <taxon>Anthemideae</taxon>
        <taxon>Anthemidinae</taxon>
        <taxon>Tanacetum</taxon>
    </lineage>
</organism>
<feature type="compositionally biased region" description="Acidic residues" evidence="3">
    <location>
        <begin position="300"/>
        <end position="317"/>
    </location>
</feature>
<reference evidence="5" key="2">
    <citation type="submission" date="2022-01" db="EMBL/GenBank/DDBJ databases">
        <authorList>
            <person name="Yamashiro T."/>
            <person name="Shiraishi A."/>
            <person name="Satake H."/>
            <person name="Nakayama K."/>
        </authorList>
    </citation>
    <scope>NUCLEOTIDE SEQUENCE</scope>
</reference>
<dbReference type="Gene3D" id="3.30.110.60">
    <property type="entry name" value="YhbY-like"/>
    <property type="match status" value="1"/>
</dbReference>
<name>A0ABQ5CVJ6_9ASTR</name>
<feature type="compositionally biased region" description="Acidic residues" evidence="3">
    <location>
        <begin position="358"/>
        <end position="368"/>
    </location>
</feature>
<dbReference type="InterPro" id="IPR040286">
    <property type="entry name" value="At3g25440-like"/>
</dbReference>
<dbReference type="PANTHER" id="PTHR31426">
    <property type="entry name" value="GROUP II INTRON SPLICING FACTOR CRS1-LIKE"/>
    <property type="match status" value="1"/>
</dbReference>